<evidence type="ECO:0000313" key="3">
    <source>
        <dbReference type="Proteomes" id="UP001237448"/>
    </source>
</evidence>
<dbReference type="PANTHER" id="PTHR43190">
    <property type="entry name" value="N-ACETYL-D-GLUCOSAMINE KINASE"/>
    <property type="match status" value="1"/>
</dbReference>
<dbReference type="Pfam" id="PF01869">
    <property type="entry name" value="BcrAD_BadFG"/>
    <property type="match status" value="1"/>
</dbReference>
<evidence type="ECO:0000259" key="1">
    <source>
        <dbReference type="Pfam" id="PF01869"/>
    </source>
</evidence>
<gene>
    <name evidence="2" type="ORF">J3R73_004384</name>
</gene>
<feature type="domain" description="ATPase BadF/BadG/BcrA/BcrD type" evidence="1">
    <location>
        <begin position="9"/>
        <end position="254"/>
    </location>
</feature>
<evidence type="ECO:0000313" key="2">
    <source>
        <dbReference type="EMBL" id="MDQ0394592.1"/>
    </source>
</evidence>
<dbReference type="InterPro" id="IPR052519">
    <property type="entry name" value="Euk-type_GlcNAc_Kinase"/>
</dbReference>
<dbReference type="Proteomes" id="UP001237448">
    <property type="component" value="Unassembled WGS sequence"/>
</dbReference>
<dbReference type="RefSeq" id="WP_307431964.1">
    <property type="nucleotide sequence ID" value="NZ_JAUSVK010000001.1"/>
</dbReference>
<dbReference type="SUPFAM" id="SSF53067">
    <property type="entry name" value="Actin-like ATPase domain"/>
    <property type="match status" value="2"/>
</dbReference>
<keyword evidence="2" id="KW-0808">Transferase</keyword>
<proteinExistence type="predicted"/>
<keyword evidence="3" id="KW-1185">Reference proteome</keyword>
<dbReference type="PANTHER" id="PTHR43190:SF3">
    <property type="entry name" value="N-ACETYL-D-GLUCOSAMINE KINASE"/>
    <property type="match status" value="1"/>
</dbReference>
<name>A0ABU0FJS0_9HYPH</name>
<sequence>MTSPYYLAVDGGGTNTRARLTDAAGRVVGEGLSGSSNLTLGVETAGPAIAAAGTAALEAAGLPRSAAVQIHAGLGLAGANVPAFAEAIRGFGFGYRSLRVASDAVAACLGAHGGRDGAILILGTGSQGLALVGGSSTTVGGWGFALSDDASGAILGRAALRAALLSFDALAPSSDLTRTILAGFGDDPAQAVLWARTATPRDYGNFAPLVFERAGRDGVADALIAEAARSVAAMLDRLVFLGAPRIALMGGLAAPYRPFLPALYDDVLVEAEGDAMDGALMLARMAEADAGAGR</sequence>
<keyword evidence="2" id="KW-0418">Kinase</keyword>
<protein>
    <submittedName>
        <fullName evidence="2">Glucosamine kinase</fullName>
        <ecNumber evidence="2">2.7.1.8</ecNumber>
    </submittedName>
</protein>
<dbReference type="InterPro" id="IPR002731">
    <property type="entry name" value="ATPase_BadF"/>
</dbReference>
<comment type="caution">
    <text evidence="2">The sequence shown here is derived from an EMBL/GenBank/DDBJ whole genome shotgun (WGS) entry which is preliminary data.</text>
</comment>
<reference evidence="2 3" key="1">
    <citation type="submission" date="2023-07" db="EMBL/GenBank/DDBJ databases">
        <title>Genomic Encyclopedia of Type Strains, Phase IV (KMG-IV): sequencing the most valuable type-strain genomes for metagenomic binning, comparative biology and taxonomic classification.</title>
        <authorList>
            <person name="Goeker M."/>
        </authorList>
    </citation>
    <scope>NUCLEOTIDE SEQUENCE [LARGE SCALE GENOMIC DNA]</scope>
    <source>
        <strain evidence="2 3">DSM 5896</strain>
    </source>
</reference>
<dbReference type="EMBL" id="JAUSVK010000001">
    <property type="protein sequence ID" value="MDQ0394592.1"/>
    <property type="molecule type" value="Genomic_DNA"/>
</dbReference>
<organism evidence="2 3">
    <name type="scientific">Labrys monachus</name>
    <dbReference type="NCBI Taxonomy" id="217067"/>
    <lineage>
        <taxon>Bacteria</taxon>
        <taxon>Pseudomonadati</taxon>
        <taxon>Pseudomonadota</taxon>
        <taxon>Alphaproteobacteria</taxon>
        <taxon>Hyphomicrobiales</taxon>
        <taxon>Xanthobacteraceae</taxon>
        <taxon>Labrys</taxon>
    </lineage>
</organism>
<dbReference type="CDD" id="cd24082">
    <property type="entry name" value="ASKHA_NBD_GspK-like"/>
    <property type="match status" value="1"/>
</dbReference>
<dbReference type="Gene3D" id="3.30.420.40">
    <property type="match status" value="2"/>
</dbReference>
<dbReference type="EC" id="2.7.1.8" evidence="2"/>
<dbReference type="InterPro" id="IPR043129">
    <property type="entry name" value="ATPase_NBD"/>
</dbReference>
<accession>A0ABU0FJS0</accession>
<dbReference type="GO" id="GO:0047931">
    <property type="term" value="F:glucosamine kinase activity"/>
    <property type="evidence" value="ECO:0007669"/>
    <property type="project" value="UniProtKB-EC"/>
</dbReference>